<accession>A0AA96EM80</accession>
<organism evidence="1">
    <name type="scientific">Marseillevirus sp</name>
    <dbReference type="NCBI Taxonomy" id="2809551"/>
    <lineage>
        <taxon>Viruses</taxon>
        <taxon>Varidnaviria</taxon>
        <taxon>Bamfordvirae</taxon>
        <taxon>Nucleocytoviricota</taxon>
        <taxon>Megaviricetes</taxon>
        <taxon>Pimascovirales</taxon>
        <taxon>Pimascovirales incertae sedis</taxon>
        <taxon>Marseilleviridae</taxon>
        <taxon>Marseillevirus</taxon>
    </lineage>
</organism>
<dbReference type="EMBL" id="OR343189">
    <property type="protein sequence ID" value="WNL50272.1"/>
    <property type="molecule type" value="Genomic_DNA"/>
</dbReference>
<sequence length="154" mass="17867">MSQTEIIETDDQTSFDVPKTIDDGPMKGTPYKERVNKTKTETYSVIKGTNTRHGPSFVMDETEVISSVWSWEKHSIVERRIVTRREIDRTYKNGKLDGEVFQKNLTLNRRTEEMVLILTVTCFYKDGVEYKDRVFGGLQGKKAEEWIAKKKVLP</sequence>
<evidence type="ECO:0000313" key="1">
    <source>
        <dbReference type="EMBL" id="WNL50272.1"/>
    </source>
</evidence>
<name>A0AA96EM80_9VIRU</name>
<reference evidence="1" key="1">
    <citation type="submission" date="2023-07" db="EMBL/GenBank/DDBJ databases">
        <authorList>
            <person name="Xia Y."/>
        </authorList>
    </citation>
    <scope>NUCLEOTIDE SEQUENCE</scope>
    <source>
        <strain evidence="1">E</strain>
    </source>
</reference>
<protein>
    <submittedName>
        <fullName evidence="1">MORN repeat containing protein</fullName>
    </submittedName>
</protein>
<gene>
    <name evidence="1" type="ORF">MarDSR_233</name>
</gene>
<proteinExistence type="predicted"/>